<feature type="transmembrane region" description="Helical" evidence="7">
    <location>
        <begin position="77"/>
        <end position="102"/>
    </location>
</feature>
<feature type="transmembrane region" description="Helical" evidence="7">
    <location>
        <begin position="279"/>
        <end position="297"/>
    </location>
</feature>
<dbReference type="SUPFAM" id="SSF161098">
    <property type="entry name" value="MetI-like"/>
    <property type="match status" value="2"/>
</dbReference>
<keyword evidence="2" id="KW-0813">Transport</keyword>
<reference evidence="9 10" key="1">
    <citation type="submission" date="2018-03" db="EMBL/GenBank/DDBJ databases">
        <authorList>
            <person name="Keele B.F."/>
        </authorList>
    </citation>
    <scope>NUCLEOTIDE SEQUENCE [LARGE SCALE GENOMIC DNA]</scope>
    <source>
        <strain evidence="9 10">CeCT 8812</strain>
    </source>
</reference>
<dbReference type="OrthoDB" id="7066776at2"/>
<gene>
    <name evidence="9" type="primary">cysW_2</name>
    <name evidence="9" type="ORF">POI8812_02522</name>
</gene>
<keyword evidence="4 7" id="KW-0812">Transmembrane</keyword>
<dbReference type="AlphaFoldDB" id="A0A2R8ADN0"/>
<keyword evidence="10" id="KW-1185">Reference proteome</keyword>
<feature type="transmembrane region" description="Helical" evidence="7">
    <location>
        <begin position="317"/>
        <end position="340"/>
    </location>
</feature>
<dbReference type="EMBL" id="OMKW01000003">
    <property type="protein sequence ID" value="SPF30188.1"/>
    <property type="molecule type" value="Genomic_DNA"/>
</dbReference>
<feature type="transmembrane region" description="Helical" evidence="7">
    <location>
        <begin position="378"/>
        <end position="399"/>
    </location>
</feature>
<dbReference type="InterPro" id="IPR035906">
    <property type="entry name" value="MetI-like_sf"/>
</dbReference>
<feature type="transmembrane region" description="Helical" evidence="7">
    <location>
        <begin position="484"/>
        <end position="503"/>
    </location>
</feature>
<evidence type="ECO:0000256" key="3">
    <source>
        <dbReference type="ARBA" id="ARBA00022475"/>
    </source>
</evidence>
<dbReference type="CDD" id="cd06261">
    <property type="entry name" value="TM_PBP2"/>
    <property type="match status" value="2"/>
</dbReference>
<dbReference type="Proteomes" id="UP000244932">
    <property type="component" value="Unassembled WGS sequence"/>
</dbReference>
<dbReference type="Gene3D" id="1.10.3720.10">
    <property type="entry name" value="MetI-like"/>
    <property type="match status" value="2"/>
</dbReference>
<comment type="subcellular location">
    <subcellularLocation>
        <location evidence="1">Cell membrane</location>
        <topology evidence="1">Multi-pass membrane protein</topology>
    </subcellularLocation>
</comment>
<feature type="transmembrane region" description="Helical" evidence="7">
    <location>
        <begin position="122"/>
        <end position="145"/>
    </location>
</feature>
<name>A0A2R8ADN0_9RHOB</name>
<feature type="domain" description="ABC transmembrane type-1" evidence="8">
    <location>
        <begin position="314"/>
        <end position="501"/>
    </location>
</feature>
<evidence type="ECO:0000256" key="5">
    <source>
        <dbReference type="ARBA" id="ARBA00022989"/>
    </source>
</evidence>
<dbReference type="PANTHER" id="PTHR30183">
    <property type="entry name" value="MOLYBDENUM TRANSPORT SYSTEM PERMEASE PROTEIN MODB"/>
    <property type="match status" value="1"/>
</dbReference>
<keyword evidence="5 7" id="KW-1133">Transmembrane helix</keyword>
<dbReference type="RefSeq" id="WP_108782901.1">
    <property type="nucleotide sequence ID" value="NZ_OMKW01000003.1"/>
</dbReference>
<sequence>MILRRAALLPGFAVLALCAGTVLVLLMTADGSDGLSRADWATLRFTIWQAILSALFSGIVGVTFARALYRTAFPGRGFLITVLGAPFLLPAIVAVLGLLAIWGRGGVVSAGLAPFGYGPIDIYGAHGVIVAHVFFNAPLVARLVLQGWARIPGEQFRLADHLGLTGWYRFRHLEWPMLRTVLPGALLIVFLLCITTFAIALTLGGGPRATTLEVAIYQAIRLEFDLGRAGFLAAIQTGLCLVIAVAVLGLAAPSDTMRGIALRPTSTIRAKGAARFDKGLIALLTLFLASPLVAVLIRGIGGLAELPAGLWETSVRSIILALSSAILVSLLAVPIAWGLAGLRRFAAVAEGAMMVTLAISPFVLAAGLFLMIRDHVSPFAVALPMVVLVNALAALPFALRALVSAFVNAERVEGRLAQSLGLRGWGLWRIVFWPHVRPALGLSAGLAAAVSMGDLGVIALFGSTATQTLPFAMLSLMGAYQMEAAAGVALLLVSLSFALFALFDRWGRA</sequence>
<keyword evidence="6 7" id="KW-0472">Membrane</keyword>
<evidence type="ECO:0000313" key="9">
    <source>
        <dbReference type="EMBL" id="SPF30188.1"/>
    </source>
</evidence>
<proteinExistence type="predicted"/>
<dbReference type="GO" id="GO:0005886">
    <property type="term" value="C:plasma membrane"/>
    <property type="evidence" value="ECO:0007669"/>
    <property type="project" value="UniProtKB-SubCell"/>
</dbReference>
<evidence type="ECO:0000256" key="2">
    <source>
        <dbReference type="ARBA" id="ARBA00022448"/>
    </source>
</evidence>
<feature type="transmembrane region" description="Helical" evidence="7">
    <location>
        <begin position="231"/>
        <end position="253"/>
    </location>
</feature>
<accession>A0A2R8ADN0</accession>
<evidence type="ECO:0000313" key="10">
    <source>
        <dbReference type="Proteomes" id="UP000244932"/>
    </source>
</evidence>
<feature type="transmembrane region" description="Helical" evidence="7">
    <location>
        <begin position="181"/>
        <end position="203"/>
    </location>
</feature>
<organism evidence="9 10">
    <name type="scientific">Pontivivens insulae</name>
    <dbReference type="NCBI Taxonomy" id="1639689"/>
    <lineage>
        <taxon>Bacteria</taxon>
        <taxon>Pseudomonadati</taxon>
        <taxon>Pseudomonadota</taxon>
        <taxon>Alphaproteobacteria</taxon>
        <taxon>Rhodobacterales</taxon>
        <taxon>Paracoccaceae</taxon>
        <taxon>Pontivivens</taxon>
    </lineage>
</organism>
<feature type="transmembrane region" description="Helical" evidence="7">
    <location>
        <begin position="439"/>
        <end position="464"/>
    </location>
</feature>
<dbReference type="InterPro" id="IPR000515">
    <property type="entry name" value="MetI-like"/>
</dbReference>
<feature type="domain" description="ABC transmembrane type-1" evidence="8">
    <location>
        <begin position="43"/>
        <end position="252"/>
    </location>
</feature>
<dbReference type="GO" id="GO:0055085">
    <property type="term" value="P:transmembrane transport"/>
    <property type="evidence" value="ECO:0007669"/>
    <property type="project" value="InterPro"/>
</dbReference>
<evidence type="ECO:0000256" key="1">
    <source>
        <dbReference type="ARBA" id="ARBA00004651"/>
    </source>
</evidence>
<evidence type="ECO:0000256" key="6">
    <source>
        <dbReference type="ARBA" id="ARBA00023136"/>
    </source>
</evidence>
<dbReference type="PROSITE" id="PS50928">
    <property type="entry name" value="ABC_TM1"/>
    <property type="match status" value="2"/>
</dbReference>
<feature type="transmembrane region" description="Helical" evidence="7">
    <location>
        <begin position="352"/>
        <end position="372"/>
    </location>
</feature>
<evidence type="ECO:0000259" key="8">
    <source>
        <dbReference type="PROSITE" id="PS50928"/>
    </source>
</evidence>
<feature type="transmembrane region" description="Helical" evidence="7">
    <location>
        <begin position="47"/>
        <end position="65"/>
    </location>
</feature>
<protein>
    <submittedName>
        <fullName evidence="9">Sulfate transport system permease protein CysW</fullName>
    </submittedName>
</protein>
<evidence type="ECO:0000256" key="7">
    <source>
        <dbReference type="SAM" id="Phobius"/>
    </source>
</evidence>
<evidence type="ECO:0000256" key="4">
    <source>
        <dbReference type="ARBA" id="ARBA00022692"/>
    </source>
</evidence>
<keyword evidence="3" id="KW-1003">Cell membrane</keyword>
<dbReference type="PANTHER" id="PTHR30183:SF9">
    <property type="entry name" value="THIAMINE TRANSPORT SYSTEM PERMEASE PROTEIN THIP"/>
    <property type="match status" value="1"/>
</dbReference>